<accession>A0ABT2V4R5</accession>
<reference evidence="1" key="1">
    <citation type="journal article" date="2022" name="Microbiol. Spectr.">
        <title>An Nuclear Magnetic Resonance Fingerprint Matching Approach for the Identification and Structural Re-Evaluation of Pseudomonas Lipopeptides.</title>
        <authorList>
            <person name="De Roo V."/>
            <person name="Verleysen Y."/>
            <person name="Kovacs B."/>
            <person name="De Vleeschouwer M."/>
            <person name="Muangkaew P."/>
            <person name="Girard L."/>
            <person name="Hofte M."/>
            <person name="De Mot R."/>
            <person name="Madder A."/>
            <person name="Geudens N."/>
            <person name="Martins J.C."/>
        </authorList>
    </citation>
    <scope>NUCLEOTIDE SEQUENCE</scope>
    <source>
        <strain evidence="1">COR51</strain>
    </source>
</reference>
<gene>
    <name evidence="1" type="ORF">OC929_01245</name>
</gene>
<dbReference type="EMBL" id="JAOSLA010000001">
    <property type="protein sequence ID" value="MCU7236663.1"/>
    <property type="molecule type" value="Genomic_DNA"/>
</dbReference>
<reference evidence="1" key="2">
    <citation type="submission" date="2022-09" db="EMBL/GenBank/DDBJ databases">
        <authorList>
            <person name="Cesa-Luna C."/>
            <person name="Girard L."/>
            <person name="Lood C."/>
            <person name="Hofte M."/>
            <person name="De Mot R."/>
        </authorList>
    </citation>
    <scope>NUCLEOTIDE SEQUENCE</scope>
    <source>
        <strain evidence="1">COR51</strain>
    </source>
</reference>
<organism evidence="1 2">
    <name type="scientific">Pseudomonas peradeniyensis</name>
    <dbReference type="NCBI Taxonomy" id="2745488"/>
    <lineage>
        <taxon>Bacteria</taxon>
        <taxon>Pseudomonadati</taxon>
        <taxon>Pseudomonadota</taxon>
        <taxon>Gammaproteobacteria</taxon>
        <taxon>Pseudomonadales</taxon>
        <taxon>Pseudomonadaceae</taxon>
        <taxon>Pseudomonas</taxon>
    </lineage>
</organism>
<protein>
    <submittedName>
        <fullName evidence="1">Uncharacterized protein</fullName>
    </submittedName>
</protein>
<keyword evidence="2" id="KW-1185">Reference proteome</keyword>
<comment type="caution">
    <text evidence="1">The sequence shown here is derived from an EMBL/GenBank/DDBJ whole genome shotgun (WGS) entry which is preliminary data.</text>
</comment>
<sequence>MKPRHTPVPTLQLDHAHLSRLAESRRINATHIVGQPGGWAVQVDVDDQEHVLTAQRSGNVRLFKKLETLVSYLHDLGIDHFLVDSSIWDPRQTTTYQRPDRAQALKRAHEAAAYDTWFSEQVDASRRDPSPTLDDEEVEKFFAARRAELRAKNR</sequence>
<dbReference type="Proteomes" id="UP001139994">
    <property type="component" value="Unassembled WGS sequence"/>
</dbReference>
<proteinExistence type="predicted"/>
<dbReference type="Gene3D" id="6.20.450.20">
    <property type="match status" value="1"/>
</dbReference>
<evidence type="ECO:0000313" key="1">
    <source>
        <dbReference type="EMBL" id="MCU7236663.1"/>
    </source>
</evidence>
<reference evidence="1" key="3">
    <citation type="journal article" date="2023" name="mSystems">
        <title>Charting the Lipopeptidome of Nonpathogenic Pseudomonas.</title>
        <authorList>
            <person name="Cesa-Luna C."/>
            <person name="Geudens N."/>
            <person name="Girard L."/>
            <person name="De Roo V."/>
            <person name="Maklad H.R."/>
            <person name="Martins J.C."/>
            <person name="Hofte M."/>
            <person name="De Mot R."/>
        </authorList>
    </citation>
    <scope>NUCLEOTIDE SEQUENCE</scope>
    <source>
        <strain evidence="1">COR51</strain>
    </source>
</reference>
<evidence type="ECO:0000313" key="2">
    <source>
        <dbReference type="Proteomes" id="UP001139994"/>
    </source>
</evidence>
<name>A0ABT2V4R5_9PSED</name>
<dbReference type="RefSeq" id="WP_256205952.1">
    <property type="nucleotide sequence ID" value="NZ_JAOSLA010000001.1"/>
</dbReference>